<evidence type="ECO:0000256" key="6">
    <source>
        <dbReference type="ARBA" id="ARBA00022807"/>
    </source>
</evidence>
<protein>
    <submittedName>
        <fullName evidence="8">Catabolite repression protein creC</fullName>
    </submittedName>
</protein>
<dbReference type="InterPro" id="IPR036440">
    <property type="entry name" value="Peptidase_C15-like_sf"/>
</dbReference>
<keyword evidence="9" id="KW-1185">Reference proteome</keyword>
<dbReference type="EMBL" id="AFRT01000220">
    <property type="protein sequence ID" value="ELU45027.1"/>
    <property type="molecule type" value="Genomic_DNA"/>
</dbReference>
<dbReference type="OrthoDB" id="3367at2759"/>
<reference evidence="8 9" key="1">
    <citation type="journal article" date="2013" name="Nat. Commun.">
        <title>The evolution and pathogenic mechanisms of the rice sheath blight pathogen.</title>
        <authorList>
            <person name="Zheng A."/>
            <person name="Lin R."/>
            <person name="Xu L."/>
            <person name="Qin P."/>
            <person name="Tang C."/>
            <person name="Ai P."/>
            <person name="Zhang D."/>
            <person name="Liu Y."/>
            <person name="Sun Z."/>
            <person name="Feng H."/>
            <person name="Wang Y."/>
            <person name="Chen Y."/>
            <person name="Liang X."/>
            <person name="Fu R."/>
            <person name="Li Q."/>
            <person name="Zhang J."/>
            <person name="Yu X."/>
            <person name="Xie Z."/>
            <person name="Ding L."/>
            <person name="Guan P."/>
            <person name="Tang J."/>
            <person name="Liang Y."/>
            <person name="Wang S."/>
            <person name="Deng Q."/>
            <person name="Li S."/>
            <person name="Zhu J."/>
            <person name="Wang L."/>
            <person name="Liu H."/>
            <person name="Li P."/>
        </authorList>
    </citation>
    <scope>NUCLEOTIDE SEQUENCE [LARGE SCALE GENOMIC DNA]</scope>
    <source>
        <strain evidence="9">AG-1 IA</strain>
    </source>
</reference>
<dbReference type="InterPro" id="IPR015943">
    <property type="entry name" value="WD40/YVTN_repeat-like_dom_sf"/>
</dbReference>
<feature type="compositionally biased region" description="Polar residues" evidence="7">
    <location>
        <begin position="109"/>
        <end position="119"/>
    </location>
</feature>
<evidence type="ECO:0000313" key="9">
    <source>
        <dbReference type="Proteomes" id="UP000011668"/>
    </source>
</evidence>
<dbReference type="InterPro" id="IPR016125">
    <property type="entry name" value="Peptidase_C15-like"/>
</dbReference>
<feature type="region of interest" description="Disordered" evidence="7">
    <location>
        <begin position="292"/>
        <end position="330"/>
    </location>
</feature>
<dbReference type="GO" id="GO:0005634">
    <property type="term" value="C:nucleus"/>
    <property type="evidence" value="ECO:0007669"/>
    <property type="project" value="TreeGrafter"/>
</dbReference>
<feature type="compositionally biased region" description="Basic and acidic residues" evidence="7">
    <location>
        <begin position="69"/>
        <end position="82"/>
    </location>
</feature>
<keyword evidence="2" id="KW-0853">WD repeat</keyword>
<comment type="similarity">
    <text evidence="1">Belongs to the peptidase C15 family.</text>
</comment>
<dbReference type="Gene3D" id="2.130.10.10">
    <property type="entry name" value="YVTN repeat-like/Quinoprotein amine dehydrogenase"/>
    <property type="match status" value="1"/>
</dbReference>
<feature type="compositionally biased region" description="Acidic residues" evidence="7">
    <location>
        <begin position="97"/>
        <end position="107"/>
    </location>
</feature>
<dbReference type="PANTHER" id="PTHR14107:SF16">
    <property type="entry name" value="AT02583P"/>
    <property type="match status" value="1"/>
</dbReference>
<dbReference type="InterPro" id="IPR051362">
    <property type="entry name" value="WD_repeat_creC_regulators"/>
</dbReference>
<evidence type="ECO:0000256" key="4">
    <source>
        <dbReference type="ARBA" id="ARBA00022737"/>
    </source>
</evidence>
<dbReference type="SMART" id="SM00320">
    <property type="entry name" value="WD40"/>
    <property type="match status" value="3"/>
</dbReference>
<feature type="compositionally biased region" description="Pro residues" evidence="7">
    <location>
        <begin position="300"/>
        <end position="309"/>
    </location>
</feature>
<evidence type="ECO:0000256" key="7">
    <source>
        <dbReference type="SAM" id="MobiDB-lite"/>
    </source>
</evidence>
<dbReference type="AlphaFoldDB" id="L8X7F3"/>
<dbReference type="GO" id="GO:0006508">
    <property type="term" value="P:proteolysis"/>
    <property type="evidence" value="ECO:0007669"/>
    <property type="project" value="UniProtKB-KW"/>
</dbReference>
<evidence type="ECO:0000256" key="2">
    <source>
        <dbReference type="ARBA" id="ARBA00022574"/>
    </source>
</evidence>
<dbReference type="InterPro" id="IPR036322">
    <property type="entry name" value="WD40_repeat_dom_sf"/>
</dbReference>
<dbReference type="SUPFAM" id="SSF50978">
    <property type="entry name" value="WD40 repeat-like"/>
    <property type="match status" value="1"/>
</dbReference>
<gene>
    <name evidence="8" type="ORF">AG1IA_00924</name>
</gene>
<dbReference type="GO" id="GO:0032153">
    <property type="term" value="C:cell division site"/>
    <property type="evidence" value="ECO:0007669"/>
    <property type="project" value="TreeGrafter"/>
</dbReference>
<dbReference type="GO" id="GO:0008234">
    <property type="term" value="F:cysteine-type peptidase activity"/>
    <property type="evidence" value="ECO:0007669"/>
    <property type="project" value="UniProtKB-KW"/>
</dbReference>
<dbReference type="GO" id="GO:0051286">
    <property type="term" value="C:cell tip"/>
    <property type="evidence" value="ECO:0007669"/>
    <property type="project" value="TreeGrafter"/>
</dbReference>
<feature type="region of interest" description="Disordered" evidence="7">
    <location>
        <begin position="50"/>
        <end position="141"/>
    </location>
</feature>
<keyword evidence="6" id="KW-0788">Thiol protease</keyword>
<evidence type="ECO:0000313" key="8">
    <source>
        <dbReference type="EMBL" id="ELU45027.1"/>
    </source>
</evidence>
<dbReference type="InterPro" id="IPR001680">
    <property type="entry name" value="WD40_rpt"/>
</dbReference>
<dbReference type="GO" id="GO:0045013">
    <property type="term" value="P:carbon catabolite repression of transcription"/>
    <property type="evidence" value="ECO:0007669"/>
    <property type="project" value="TreeGrafter"/>
</dbReference>
<proteinExistence type="inferred from homology"/>
<feature type="compositionally biased region" description="Basic residues" evidence="7">
    <location>
        <begin position="130"/>
        <end position="141"/>
    </location>
</feature>
<organism evidence="8 9">
    <name type="scientific">Thanatephorus cucumeris (strain AG1-IA)</name>
    <name type="common">Rice sheath blight fungus</name>
    <name type="synonym">Rhizoctonia solani</name>
    <dbReference type="NCBI Taxonomy" id="983506"/>
    <lineage>
        <taxon>Eukaryota</taxon>
        <taxon>Fungi</taxon>
        <taxon>Dikarya</taxon>
        <taxon>Basidiomycota</taxon>
        <taxon>Agaricomycotina</taxon>
        <taxon>Agaricomycetes</taxon>
        <taxon>Cantharellales</taxon>
        <taxon>Ceratobasidiaceae</taxon>
        <taxon>Rhizoctonia</taxon>
        <taxon>Rhizoctonia solani AG-1</taxon>
    </lineage>
</organism>
<accession>L8X7F3</accession>
<dbReference type="SUPFAM" id="SSF53182">
    <property type="entry name" value="Pyrrolidone carboxyl peptidase (pyroglutamate aminopeptidase)"/>
    <property type="match status" value="1"/>
</dbReference>
<evidence type="ECO:0000256" key="5">
    <source>
        <dbReference type="ARBA" id="ARBA00022801"/>
    </source>
</evidence>
<evidence type="ECO:0000256" key="1">
    <source>
        <dbReference type="ARBA" id="ARBA00006641"/>
    </source>
</evidence>
<keyword evidence="4" id="KW-0677">Repeat</keyword>
<dbReference type="Pfam" id="PF01470">
    <property type="entry name" value="Peptidase_C15"/>
    <property type="match status" value="1"/>
</dbReference>
<name>L8X7F3_THACA</name>
<dbReference type="PANTHER" id="PTHR14107">
    <property type="entry name" value="WD REPEAT PROTEIN"/>
    <property type="match status" value="1"/>
</dbReference>
<dbReference type="Gene3D" id="3.40.630.20">
    <property type="entry name" value="Peptidase C15, pyroglutamyl peptidase I-like"/>
    <property type="match status" value="1"/>
</dbReference>
<dbReference type="STRING" id="983506.L8X7F3"/>
<comment type="caution">
    <text evidence="8">The sequence shown here is derived from an EMBL/GenBank/DDBJ whole genome shotgun (WGS) entry which is preliminary data.</text>
</comment>
<keyword evidence="5" id="KW-0378">Hydrolase</keyword>
<dbReference type="HOGENOM" id="CLU_324704_0_0_1"/>
<feature type="compositionally biased region" description="Low complexity" evidence="7">
    <location>
        <begin position="319"/>
        <end position="330"/>
    </location>
</feature>
<sequence>MAGIENDSTFVAPEGVYSLTEEYKPPPIHTTTAGIAASFHSKLTTITVKFAPPKAGSQGITSLLGGGKAVKEKEKDKKRDEDVQGNASGESEHELGGEQEPEPDMDDPSTPQQQQQLFSPTGLKPSPLTPRKKSVARPKHNIKTTSSSFVTRLHTMEGLTKYLGSKSGDVTFMFYNAGKSFYWMDVSGKLKEPLARISFSQFPTCHAVNTLTSSSTCLDIVIGFNTGDLIWFEPLSSRYVRINKQVVHNANQPMNLSPCTQVRWVPSSRTLLLASYADGTIVVYDTERQDAPFVPHDPSKPIPPPPAPPSTHDTDEQKSSNGSGSAAAQSERMWNPLNEILVTSNGGPDGKALKNPVSHWRLTEKKSVVVDFVFSPDVRYVAAISEDGCLRIIDALSETMEPRREQRIVARCQGHLSFVSSVAFDASRIDSRTYRFGSVGEDNRLIFVRCPPPPDCPGALHRPKLHPSHALSSTLSLALRRSHGNLVAGGVHQGETDRFHPAPSRMEVATIQPVVVSPVTLLVLPAHAPSEYMHPWHHAATSLLSSWQVKPIDGEHLLAHVSFLPSGMMTMTRTGLIRQWVRPLEAKARKPFLAYGVGHSERGLNVKLRHSLRCGRAVWRDILIYPILLNLGRQGVRCLPSACWELSMMHETRTLRILITGFGVRIPFSGVPENPSWVVASHLNNQTRDFGGVKVHITALEIPTAYSAVLNTIPALHASKEYDAMVHFGLGLPDRFRIERIGHKLGYPAPDAQGKFSDIVISNESQEIRGFGAGFEQFEEELQTSIDVDAVVERLKSNGFEQTESSNDAGRFVCEFSYFCSLACAQREGTGIKVLFVHVPHIGYTYELPDMIRAFETVIEHVALNQEEDEDVFPGLQYSESSGTNGPDH</sequence>
<evidence type="ECO:0000256" key="3">
    <source>
        <dbReference type="ARBA" id="ARBA00022670"/>
    </source>
</evidence>
<dbReference type="Proteomes" id="UP000011668">
    <property type="component" value="Unassembled WGS sequence"/>
</dbReference>
<keyword evidence="3" id="KW-0645">Protease</keyword>